<evidence type="ECO:0000256" key="8">
    <source>
        <dbReference type="ARBA" id="ARBA00022840"/>
    </source>
</evidence>
<evidence type="ECO:0000256" key="7">
    <source>
        <dbReference type="ARBA" id="ARBA00022741"/>
    </source>
</evidence>
<evidence type="ECO:0000256" key="1">
    <source>
        <dbReference type="ARBA" id="ARBA00004496"/>
    </source>
</evidence>
<evidence type="ECO:0000313" key="14">
    <source>
        <dbReference type="EMBL" id="WFD02407.1"/>
    </source>
</evidence>
<dbReference type="GO" id="GO:0046872">
    <property type="term" value="F:metal ion binding"/>
    <property type="evidence" value="ECO:0007669"/>
    <property type="project" value="UniProtKB-KW"/>
</dbReference>
<dbReference type="SUPFAM" id="SSF55681">
    <property type="entry name" value="Class II aaRS and biotin synthetases"/>
    <property type="match status" value="1"/>
</dbReference>
<dbReference type="Proteomes" id="UP001214603">
    <property type="component" value="Chromosome 2"/>
</dbReference>
<evidence type="ECO:0000256" key="2">
    <source>
        <dbReference type="ARBA" id="ARBA00006703"/>
    </source>
</evidence>
<dbReference type="InterPro" id="IPR040725">
    <property type="entry name" value="PheRS_DBD3"/>
</dbReference>
<dbReference type="InterPro" id="IPR045864">
    <property type="entry name" value="aa-tRNA-synth_II/BPL/LPL"/>
</dbReference>
<keyword evidence="15" id="KW-1185">Reference proteome</keyword>
<accession>A0AAF0DZG8</accession>
<evidence type="ECO:0000256" key="11">
    <source>
        <dbReference type="ARBA" id="ARBA00023146"/>
    </source>
</evidence>
<evidence type="ECO:0000259" key="13">
    <source>
        <dbReference type="PROSITE" id="PS50862"/>
    </source>
</evidence>
<dbReference type="GO" id="GO:0009328">
    <property type="term" value="C:phenylalanine-tRNA ligase complex"/>
    <property type="evidence" value="ECO:0007669"/>
    <property type="project" value="TreeGrafter"/>
</dbReference>
<dbReference type="PANTHER" id="PTHR11538">
    <property type="entry name" value="PHENYLALANYL-TRNA SYNTHETASE"/>
    <property type="match status" value="1"/>
</dbReference>
<comment type="similarity">
    <text evidence="2">Belongs to the class-II aminoacyl-tRNA synthetase family. Phe-tRNA synthetase alpha subunit type 2 subfamily.</text>
</comment>
<keyword evidence="7" id="KW-0547">Nucleotide-binding</keyword>
<gene>
    <name evidence="14" type="primary">FRS2</name>
    <name evidence="14" type="ORF">MOBT1_001089</name>
</gene>
<evidence type="ECO:0000313" key="15">
    <source>
        <dbReference type="Proteomes" id="UP001214603"/>
    </source>
</evidence>
<dbReference type="EC" id="6.1.1.20" evidence="3"/>
<evidence type="ECO:0000256" key="4">
    <source>
        <dbReference type="ARBA" id="ARBA00022490"/>
    </source>
</evidence>
<dbReference type="Pfam" id="PF18553">
    <property type="entry name" value="PheRS_DBD3"/>
    <property type="match status" value="1"/>
</dbReference>
<evidence type="ECO:0000256" key="6">
    <source>
        <dbReference type="ARBA" id="ARBA00022723"/>
    </source>
</evidence>
<dbReference type="Gene3D" id="1.10.10.2320">
    <property type="match status" value="1"/>
</dbReference>
<keyword evidence="10" id="KW-0648">Protein biosynthesis</keyword>
<evidence type="ECO:0000256" key="5">
    <source>
        <dbReference type="ARBA" id="ARBA00022598"/>
    </source>
</evidence>
<evidence type="ECO:0000256" key="10">
    <source>
        <dbReference type="ARBA" id="ARBA00022917"/>
    </source>
</evidence>
<dbReference type="InterPro" id="IPR004529">
    <property type="entry name" value="Phe-tRNA-synth_IIc_asu"/>
</dbReference>
<dbReference type="InterPro" id="IPR006195">
    <property type="entry name" value="aa-tRNA-synth_II"/>
</dbReference>
<dbReference type="Gene3D" id="3.30.1370.240">
    <property type="match status" value="1"/>
</dbReference>
<keyword evidence="4" id="KW-0963">Cytoplasm</keyword>
<comment type="subcellular location">
    <subcellularLocation>
        <location evidence="1">Cytoplasm</location>
    </subcellularLocation>
</comment>
<dbReference type="FunFam" id="3.30.930.10:FF:000028">
    <property type="entry name" value="Phenylalanyl-tRNA synthetase alpha chain"/>
    <property type="match status" value="1"/>
</dbReference>
<feature type="domain" description="Aminoacyl-transfer RNA synthetases class-II family profile" evidence="13">
    <location>
        <begin position="265"/>
        <end position="520"/>
    </location>
</feature>
<dbReference type="PROSITE" id="PS50862">
    <property type="entry name" value="AA_TRNA_LIGASE_II"/>
    <property type="match status" value="1"/>
</dbReference>
<reference evidence="14" key="1">
    <citation type="submission" date="2023-03" db="EMBL/GenBank/DDBJ databases">
        <title>Mating type loci evolution in Malassezia.</title>
        <authorList>
            <person name="Coelho M.A."/>
        </authorList>
    </citation>
    <scope>NUCLEOTIDE SEQUENCE</scope>
    <source>
        <strain evidence="14">CBS 7876</strain>
    </source>
</reference>
<dbReference type="Gene3D" id="3.30.930.10">
    <property type="entry name" value="Bira Bifunctional Protein, Domain 2"/>
    <property type="match status" value="1"/>
</dbReference>
<dbReference type="Gene3D" id="1.10.10.2330">
    <property type="match status" value="1"/>
</dbReference>
<dbReference type="GO" id="GO:0004826">
    <property type="term" value="F:phenylalanine-tRNA ligase activity"/>
    <property type="evidence" value="ECO:0007669"/>
    <property type="project" value="UniProtKB-EC"/>
</dbReference>
<name>A0AAF0DZG8_9BASI</name>
<dbReference type="Pfam" id="PF01409">
    <property type="entry name" value="tRNA-synt_2d"/>
    <property type="match status" value="1"/>
</dbReference>
<keyword evidence="11" id="KW-0030">Aminoacyl-tRNA synthetase</keyword>
<dbReference type="GO" id="GO:0006432">
    <property type="term" value="P:phenylalanyl-tRNA aminoacylation"/>
    <property type="evidence" value="ECO:0007669"/>
    <property type="project" value="InterPro"/>
</dbReference>
<dbReference type="EMBL" id="CP119935">
    <property type="protein sequence ID" value="WFD02407.1"/>
    <property type="molecule type" value="Genomic_DNA"/>
</dbReference>
<keyword evidence="8" id="KW-0067">ATP-binding</keyword>
<keyword evidence="6" id="KW-0479">Metal-binding</keyword>
<sequence>MSLSAEALLARLDAAPGGVIQDSRTLAPVQPLARDEGLKRLLASTSAAQDKQDLAEEDAAHKAAAQWQLQLQGVLLSLQSKEMVAFRSIEQQPLYLTLDGREAVRLGSPEYRLWTLLPADAGQGRAQAELQAELGADTFKQAQARAFRNKLARRLPDGTFARAEGVADLADDTRAELLEIAETGTLADEKKIAELKKRKMLATRKLLYFTIEKGPQFALTVQKLETDLTAEMLTSGAWKQAAFKKYNFDAEGVVPPSGALHPLLKVRAEFRHIFFEMGFTEMPTNRFVDSSFWCFDSLFVPQQHPARDVQDTFFVADPPAAKEIPEDYLQRVIEVHERGAFGSIGYRYPFDRSVTESLVLRTHTTAVSSAMLYKIANQPGGFKPAKLFSIDRVFRNEATDMTHLAEFHQVEGVVADYNLTLGDLIGFMQIFFNKMGVHKLRFKPAYNPYTEPSLEIFSYHEGLRKWVEIGNSGMFRPEMIRPMGIPDGVNVLGFGLSLERPTMIRYGIRDIRHLVGHKVPLESVLKAPAVRF</sequence>
<dbReference type="NCBIfam" id="TIGR00468">
    <property type="entry name" value="pheS"/>
    <property type="match status" value="1"/>
</dbReference>
<evidence type="ECO:0000256" key="3">
    <source>
        <dbReference type="ARBA" id="ARBA00012814"/>
    </source>
</evidence>
<dbReference type="PANTHER" id="PTHR11538:SF40">
    <property type="entry name" value="PHENYLALANINE--TRNA LIGASE ALPHA SUBUNIT"/>
    <property type="match status" value="1"/>
</dbReference>
<proteinExistence type="inferred from homology"/>
<organism evidence="14 15">
    <name type="scientific">Malassezia obtusa</name>
    <dbReference type="NCBI Taxonomy" id="76774"/>
    <lineage>
        <taxon>Eukaryota</taxon>
        <taxon>Fungi</taxon>
        <taxon>Dikarya</taxon>
        <taxon>Basidiomycota</taxon>
        <taxon>Ustilaginomycotina</taxon>
        <taxon>Malasseziomycetes</taxon>
        <taxon>Malasseziales</taxon>
        <taxon>Malasseziaceae</taxon>
        <taxon>Malassezia</taxon>
    </lineage>
</organism>
<keyword evidence="9" id="KW-0460">Magnesium</keyword>
<evidence type="ECO:0000256" key="12">
    <source>
        <dbReference type="ARBA" id="ARBA00030612"/>
    </source>
</evidence>
<dbReference type="GO" id="GO:0005829">
    <property type="term" value="C:cytosol"/>
    <property type="evidence" value="ECO:0007669"/>
    <property type="project" value="TreeGrafter"/>
</dbReference>
<dbReference type="NCBIfam" id="NF003210">
    <property type="entry name" value="PRK04172.1"/>
    <property type="match status" value="1"/>
</dbReference>
<evidence type="ECO:0000256" key="9">
    <source>
        <dbReference type="ARBA" id="ARBA00022842"/>
    </source>
</evidence>
<dbReference type="GO" id="GO:0005524">
    <property type="term" value="F:ATP binding"/>
    <property type="evidence" value="ECO:0007669"/>
    <property type="project" value="UniProtKB-KW"/>
</dbReference>
<dbReference type="CDD" id="cd00496">
    <property type="entry name" value="PheRS_alpha_core"/>
    <property type="match status" value="1"/>
</dbReference>
<keyword evidence="5 14" id="KW-0436">Ligase</keyword>
<dbReference type="GO" id="GO:0000049">
    <property type="term" value="F:tRNA binding"/>
    <property type="evidence" value="ECO:0007669"/>
    <property type="project" value="InterPro"/>
</dbReference>
<protein>
    <recommendedName>
        <fullName evidence="3">phenylalanine--tRNA ligase</fullName>
        <ecNumber evidence="3">6.1.1.20</ecNumber>
    </recommendedName>
    <alternativeName>
        <fullName evidence="12">Phenylalanyl-tRNA synthetase alpha subunit</fullName>
    </alternativeName>
</protein>
<dbReference type="InterPro" id="IPR002319">
    <property type="entry name" value="Phenylalanyl-tRNA_Synthase"/>
</dbReference>
<dbReference type="AlphaFoldDB" id="A0AAF0DZG8"/>